<dbReference type="Pfam" id="PF22660">
    <property type="entry name" value="RS_preATP-grasp-like"/>
    <property type="match status" value="1"/>
</dbReference>
<evidence type="ECO:0000256" key="6">
    <source>
        <dbReference type="RuleBase" id="RU361200"/>
    </source>
</evidence>
<gene>
    <name evidence="5 6" type="primary">purK</name>
    <name evidence="8" type="ORF">E4656_15730</name>
</gene>
<feature type="domain" description="ATP-grasp" evidence="7">
    <location>
        <begin position="103"/>
        <end position="286"/>
    </location>
</feature>
<dbReference type="HAMAP" id="MF_01928">
    <property type="entry name" value="PurK"/>
    <property type="match status" value="1"/>
</dbReference>
<dbReference type="InterPro" id="IPR011761">
    <property type="entry name" value="ATP-grasp"/>
</dbReference>
<dbReference type="OrthoDB" id="9804625at2"/>
<keyword evidence="3 5" id="KW-0658">Purine biosynthesis</keyword>
<keyword evidence="2 5" id="KW-0547">Nucleotide-binding</keyword>
<dbReference type="EC" id="6.3.4.18" evidence="5 6"/>
<dbReference type="GO" id="GO:0006189">
    <property type="term" value="P:'de novo' IMP biosynthetic process"/>
    <property type="evidence" value="ECO:0007669"/>
    <property type="project" value="UniProtKB-UniRule"/>
</dbReference>
<dbReference type="InterPro" id="IPR040686">
    <property type="entry name" value="PurK_C"/>
</dbReference>
<dbReference type="GO" id="GO:0034028">
    <property type="term" value="F:5-(carboxyamino)imidazole ribonucleotide synthase activity"/>
    <property type="evidence" value="ECO:0007669"/>
    <property type="project" value="UniProtKB-UniRule"/>
</dbReference>
<dbReference type="InterPro" id="IPR003135">
    <property type="entry name" value="ATP-grasp_carboxylate-amine"/>
</dbReference>
<feature type="binding site" evidence="5">
    <location>
        <begin position="174"/>
        <end position="177"/>
    </location>
    <ligand>
        <name>ATP</name>
        <dbReference type="ChEBI" id="CHEBI:30616"/>
    </ligand>
</feature>
<dbReference type="NCBIfam" id="NF004679">
    <property type="entry name" value="PRK06019.1-5"/>
    <property type="match status" value="1"/>
</dbReference>
<dbReference type="Gene3D" id="3.30.470.20">
    <property type="entry name" value="ATP-grasp fold, B domain"/>
    <property type="match status" value="1"/>
</dbReference>
<feature type="binding site" evidence="5">
    <location>
        <begin position="144"/>
        <end position="150"/>
    </location>
    <ligand>
        <name>ATP</name>
        <dbReference type="ChEBI" id="CHEBI:30616"/>
    </ligand>
</feature>
<dbReference type="GO" id="GO:0005524">
    <property type="term" value="F:ATP binding"/>
    <property type="evidence" value="ECO:0007669"/>
    <property type="project" value="UniProtKB-UniRule"/>
</dbReference>
<feature type="binding site" evidence="5">
    <location>
        <position position="182"/>
    </location>
    <ligand>
        <name>ATP</name>
        <dbReference type="ChEBI" id="CHEBI:30616"/>
    </ligand>
</feature>
<evidence type="ECO:0000313" key="9">
    <source>
        <dbReference type="Proteomes" id="UP000297475"/>
    </source>
</evidence>
<comment type="function">
    <text evidence="6">Catalyzes the ATP-dependent conversion of 5-aminoimidazole ribonucleotide (AIR) and HCO(3)- to N5-carboxyaminoimidazole ribonucleotide (N5-CAIR).</text>
</comment>
<evidence type="ECO:0000259" key="7">
    <source>
        <dbReference type="PROSITE" id="PS50975"/>
    </source>
</evidence>
<accession>A0A4Z0W8N7</accession>
<proteinExistence type="inferred from homology"/>
<dbReference type="InterPro" id="IPR011054">
    <property type="entry name" value="Rudment_hybrid_motif"/>
</dbReference>
<name>A0A4Z0W8N7_9GAMM</name>
<keyword evidence="1 5" id="KW-0436">Ligase</keyword>
<dbReference type="Pfam" id="PF02222">
    <property type="entry name" value="ATP-grasp"/>
    <property type="match status" value="1"/>
</dbReference>
<evidence type="ECO:0000256" key="2">
    <source>
        <dbReference type="ARBA" id="ARBA00022741"/>
    </source>
</evidence>
<dbReference type="GO" id="GO:0005829">
    <property type="term" value="C:cytosol"/>
    <property type="evidence" value="ECO:0007669"/>
    <property type="project" value="TreeGrafter"/>
</dbReference>
<dbReference type="Proteomes" id="UP000297475">
    <property type="component" value="Unassembled WGS sequence"/>
</dbReference>
<organism evidence="8 9">
    <name type="scientific">Natronospirillum operosum</name>
    <dbReference type="NCBI Taxonomy" id="2759953"/>
    <lineage>
        <taxon>Bacteria</taxon>
        <taxon>Pseudomonadati</taxon>
        <taxon>Pseudomonadota</taxon>
        <taxon>Gammaproteobacteria</taxon>
        <taxon>Oceanospirillales</taxon>
        <taxon>Natronospirillaceae</taxon>
        <taxon>Natronospirillum</taxon>
    </lineage>
</organism>
<comment type="pathway">
    <text evidence="5 6">Purine metabolism; IMP biosynthesis via de novo pathway; 5-amino-1-(5-phospho-D-ribosyl)imidazole-4-carboxylate from 5-amino-1-(5-phospho-D-ribosyl)imidazole (N5-CAIR route): step 1/2.</text>
</comment>
<dbReference type="AlphaFoldDB" id="A0A4Z0W8N7"/>
<evidence type="ECO:0000256" key="1">
    <source>
        <dbReference type="ARBA" id="ARBA00022598"/>
    </source>
</evidence>
<dbReference type="InterPro" id="IPR013815">
    <property type="entry name" value="ATP_grasp_subdomain_1"/>
</dbReference>
<reference evidence="8 9" key="1">
    <citation type="submission" date="2019-04" db="EMBL/GenBank/DDBJ databases">
        <title>Natronospirillum operosus gen. nov., sp. nov., a haloalkaliphilic satellite isolated from decaying biomass of laboratory culture of cyanobacterium Geitlerinema sp. and proposal of Natronospirillaceae fam. nov. and Saccharospirillaceae fam. nov.</title>
        <authorList>
            <person name="Kevbrin V."/>
            <person name="Boltyanskaya Y."/>
            <person name="Koziaeva V."/>
            <person name="Grouzdev D.S."/>
            <person name="Park M."/>
            <person name="Cho J."/>
        </authorList>
    </citation>
    <scope>NUCLEOTIDE SEQUENCE [LARGE SCALE GENOMIC DNA]</scope>
    <source>
        <strain evidence="8 9">G-116</strain>
    </source>
</reference>
<dbReference type="SUPFAM" id="SSF56059">
    <property type="entry name" value="Glutathione synthetase ATP-binding domain-like"/>
    <property type="match status" value="1"/>
</dbReference>
<dbReference type="PROSITE" id="PS50975">
    <property type="entry name" value="ATP_GRASP"/>
    <property type="match status" value="1"/>
</dbReference>
<dbReference type="RefSeq" id="WP_135484262.1">
    <property type="nucleotide sequence ID" value="NZ_SRMF01000008.1"/>
</dbReference>
<feature type="binding site" evidence="5">
    <location>
        <position position="205"/>
    </location>
    <ligand>
        <name>ATP</name>
        <dbReference type="ChEBI" id="CHEBI:30616"/>
    </ligand>
</feature>
<dbReference type="SUPFAM" id="SSF51246">
    <property type="entry name" value="Rudiment single hybrid motif"/>
    <property type="match status" value="1"/>
</dbReference>
<feature type="binding site" evidence="5">
    <location>
        <position position="99"/>
    </location>
    <ligand>
        <name>ATP</name>
        <dbReference type="ChEBI" id="CHEBI:30616"/>
    </ligand>
</feature>
<feature type="binding site" evidence="5">
    <location>
        <position position="139"/>
    </location>
    <ligand>
        <name>ATP</name>
        <dbReference type="ChEBI" id="CHEBI:30616"/>
    </ligand>
</feature>
<evidence type="ECO:0000256" key="4">
    <source>
        <dbReference type="ARBA" id="ARBA00022840"/>
    </source>
</evidence>
<evidence type="ECO:0000256" key="5">
    <source>
        <dbReference type="HAMAP-Rule" id="MF_01928"/>
    </source>
</evidence>
<dbReference type="InterPro" id="IPR054350">
    <property type="entry name" value="PurT/PurK_preATP-grasp"/>
</dbReference>
<comment type="function">
    <text evidence="5">Catalyzes the ATP-dependent conversion of 5-aminoimidazole ribonucleotide (AIR) and HCO(3)(-) to N5-carboxyaminoimidazole ribonucleotide (N5-CAIR).</text>
</comment>
<comment type="subunit">
    <text evidence="5 6">Homodimer.</text>
</comment>
<dbReference type="NCBIfam" id="TIGR01161">
    <property type="entry name" value="purK"/>
    <property type="match status" value="1"/>
</dbReference>
<protein>
    <recommendedName>
        <fullName evidence="5 6">N5-carboxyaminoimidazole ribonucleotide synthase</fullName>
        <shortName evidence="5 6">N5-CAIR synthase</shortName>
        <ecNumber evidence="5 6">6.3.4.18</ecNumber>
    </recommendedName>
    <alternativeName>
        <fullName evidence="5 6">5-(carboxyamino)imidazole ribonucleotide synthetase</fullName>
    </alternativeName>
</protein>
<feature type="binding site" evidence="5">
    <location>
        <begin position="256"/>
        <end position="257"/>
    </location>
    <ligand>
        <name>ATP</name>
        <dbReference type="ChEBI" id="CHEBI:30616"/>
    </ligand>
</feature>
<dbReference type="GO" id="GO:0046872">
    <property type="term" value="F:metal ion binding"/>
    <property type="evidence" value="ECO:0007669"/>
    <property type="project" value="InterPro"/>
</dbReference>
<dbReference type="InterPro" id="IPR016185">
    <property type="entry name" value="PreATP-grasp_dom_sf"/>
</dbReference>
<keyword evidence="4 5" id="KW-0067">ATP-binding</keyword>
<dbReference type="Gene3D" id="3.30.1490.20">
    <property type="entry name" value="ATP-grasp fold, A domain"/>
    <property type="match status" value="1"/>
</dbReference>
<dbReference type="GO" id="GO:0004638">
    <property type="term" value="F:phosphoribosylaminoimidazole carboxylase activity"/>
    <property type="evidence" value="ECO:0007669"/>
    <property type="project" value="InterPro"/>
</dbReference>
<sequence>MTRLGIVGAGQLGRMMALAAAPLGIRTVLLDPGAEACGRFFGEHLMAGFDDLDAMGQLAAAVDVATFEFENIPPASVACLAEHIPVWPPAGALATARDRWAEKSLFRELDIPLPPVARIDSQADLDAAVGDIGLPAVLKTRTLGYDGKGQAVLRSTEDVAGAWAGLGSVPCVLEGFVDFDDELSCIGVRSSAGELRFYDLVLNEHQAGILYRSTPQPHHPLQPAAEQYAGQVMDQLGYVGVMAFEFFRQGDQLLANEIAPRVHNSGHWTIEGARTSQFENHVRAVCGLPLGDTETRESVQMLNVYGGRPDVKRLLSVPGVSWHDYDKTPRPGRKIGHVTVQASEAAVLSRRVQQAESCLRNDRGQ</sequence>
<dbReference type="Pfam" id="PF17769">
    <property type="entry name" value="PurK_C"/>
    <property type="match status" value="1"/>
</dbReference>
<comment type="catalytic activity">
    <reaction evidence="5 6">
        <text>5-amino-1-(5-phospho-beta-D-ribosyl)imidazole + hydrogencarbonate + ATP = 5-carboxyamino-1-(5-phospho-D-ribosyl)imidazole + ADP + phosphate + 2 H(+)</text>
        <dbReference type="Rhea" id="RHEA:19317"/>
        <dbReference type="ChEBI" id="CHEBI:15378"/>
        <dbReference type="ChEBI" id="CHEBI:17544"/>
        <dbReference type="ChEBI" id="CHEBI:30616"/>
        <dbReference type="ChEBI" id="CHEBI:43474"/>
        <dbReference type="ChEBI" id="CHEBI:58730"/>
        <dbReference type="ChEBI" id="CHEBI:137981"/>
        <dbReference type="ChEBI" id="CHEBI:456216"/>
        <dbReference type="EC" id="6.3.4.18"/>
    </reaction>
</comment>
<dbReference type="SUPFAM" id="SSF52440">
    <property type="entry name" value="PreATP-grasp domain"/>
    <property type="match status" value="1"/>
</dbReference>
<keyword evidence="9" id="KW-1185">Reference proteome</keyword>
<evidence type="ECO:0000313" key="8">
    <source>
        <dbReference type="EMBL" id="TGG91478.1"/>
    </source>
</evidence>
<dbReference type="UniPathway" id="UPA00074">
    <property type="reaction ID" value="UER00942"/>
</dbReference>
<evidence type="ECO:0000256" key="3">
    <source>
        <dbReference type="ARBA" id="ARBA00022755"/>
    </source>
</evidence>
<dbReference type="FunFam" id="3.30.1490.20:FF:000015">
    <property type="entry name" value="N5-carboxyaminoimidazole ribonucleotide synthase"/>
    <property type="match status" value="1"/>
</dbReference>
<comment type="similarity">
    <text evidence="5 6">Belongs to the PurK/PurT family.</text>
</comment>
<dbReference type="PANTHER" id="PTHR11609">
    <property type="entry name" value="PURINE BIOSYNTHESIS PROTEIN 6/7, PUR6/7"/>
    <property type="match status" value="1"/>
</dbReference>
<dbReference type="Gene3D" id="3.40.50.20">
    <property type="match status" value="1"/>
</dbReference>
<dbReference type="PANTHER" id="PTHR11609:SF5">
    <property type="entry name" value="PHOSPHORIBOSYLAMINOIMIDAZOLE CARBOXYLASE"/>
    <property type="match status" value="1"/>
</dbReference>
<comment type="caution">
    <text evidence="8">The sequence shown here is derived from an EMBL/GenBank/DDBJ whole genome shotgun (WGS) entry which is preliminary data.</text>
</comment>
<dbReference type="InterPro" id="IPR005875">
    <property type="entry name" value="PurK"/>
</dbReference>
<dbReference type="EMBL" id="SRMF01000008">
    <property type="protein sequence ID" value="TGG91478.1"/>
    <property type="molecule type" value="Genomic_DNA"/>
</dbReference>